<name>A0AAD9XFF8_9ROSI</name>
<keyword evidence="2" id="KW-1185">Reference proteome</keyword>
<proteinExistence type="predicted"/>
<evidence type="ECO:0000313" key="1">
    <source>
        <dbReference type="EMBL" id="KAK2658413.1"/>
    </source>
</evidence>
<accession>A0AAD9XFF8</accession>
<sequence length="68" mass="7175">MRSTNRLASSAKLLLALTVSYLCISAGLLVCVTDLDTVVMRGLDCCSIIAKSVHSFILATLSCLAVLD</sequence>
<evidence type="ECO:0000313" key="2">
    <source>
        <dbReference type="Proteomes" id="UP001280121"/>
    </source>
</evidence>
<gene>
    <name evidence="1" type="ORF">Ddye_004946</name>
</gene>
<dbReference type="AlphaFoldDB" id="A0AAD9XFF8"/>
<dbReference type="Proteomes" id="UP001280121">
    <property type="component" value="Unassembled WGS sequence"/>
</dbReference>
<protein>
    <submittedName>
        <fullName evidence="1">Uncharacterized protein</fullName>
    </submittedName>
</protein>
<dbReference type="EMBL" id="JANJYI010000002">
    <property type="protein sequence ID" value="KAK2658413.1"/>
    <property type="molecule type" value="Genomic_DNA"/>
</dbReference>
<organism evidence="1 2">
    <name type="scientific">Dipteronia dyeriana</name>
    <dbReference type="NCBI Taxonomy" id="168575"/>
    <lineage>
        <taxon>Eukaryota</taxon>
        <taxon>Viridiplantae</taxon>
        <taxon>Streptophyta</taxon>
        <taxon>Embryophyta</taxon>
        <taxon>Tracheophyta</taxon>
        <taxon>Spermatophyta</taxon>
        <taxon>Magnoliopsida</taxon>
        <taxon>eudicotyledons</taxon>
        <taxon>Gunneridae</taxon>
        <taxon>Pentapetalae</taxon>
        <taxon>rosids</taxon>
        <taxon>malvids</taxon>
        <taxon>Sapindales</taxon>
        <taxon>Sapindaceae</taxon>
        <taxon>Hippocastanoideae</taxon>
        <taxon>Acereae</taxon>
        <taxon>Dipteronia</taxon>
    </lineage>
</organism>
<reference evidence="1" key="1">
    <citation type="journal article" date="2023" name="Plant J.">
        <title>Genome sequences and population genomics provide insights into the demographic history, inbreeding, and mutation load of two 'living fossil' tree species of Dipteronia.</title>
        <authorList>
            <person name="Feng Y."/>
            <person name="Comes H.P."/>
            <person name="Chen J."/>
            <person name="Zhu S."/>
            <person name="Lu R."/>
            <person name="Zhang X."/>
            <person name="Li P."/>
            <person name="Qiu J."/>
            <person name="Olsen K.M."/>
            <person name="Qiu Y."/>
        </authorList>
    </citation>
    <scope>NUCLEOTIDE SEQUENCE</scope>
    <source>
        <strain evidence="1">KIB01</strain>
    </source>
</reference>
<comment type="caution">
    <text evidence="1">The sequence shown here is derived from an EMBL/GenBank/DDBJ whole genome shotgun (WGS) entry which is preliminary data.</text>
</comment>